<dbReference type="Proteomes" id="UP001557484">
    <property type="component" value="Unassembled WGS sequence"/>
</dbReference>
<protein>
    <submittedName>
        <fullName evidence="1">Uncharacterized protein</fullName>
    </submittedName>
</protein>
<organism evidence="1 2">
    <name type="scientific">Zhongshania arctica</name>
    <dbReference type="NCBI Taxonomy" id="3238302"/>
    <lineage>
        <taxon>Bacteria</taxon>
        <taxon>Pseudomonadati</taxon>
        <taxon>Pseudomonadota</taxon>
        <taxon>Gammaproteobacteria</taxon>
        <taxon>Cellvibrionales</taxon>
        <taxon>Spongiibacteraceae</taxon>
        <taxon>Zhongshania</taxon>
    </lineage>
</organism>
<dbReference type="RefSeq" id="WP_368375612.1">
    <property type="nucleotide sequence ID" value="NZ_JBFRYB010000001.1"/>
</dbReference>
<accession>A0ABV3TV75</accession>
<evidence type="ECO:0000313" key="2">
    <source>
        <dbReference type="Proteomes" id="UP001557484"/>
    </source>
</evidence>
<reference evidence="1 2" key="1">
    <citation type="journal article" date="2011" name="Int. J. Syst. Evol. Microbiol.">
        <title>Zhongshania antarctica gen. nov., sp. nov. and Zhongshania guokunii sp. nov., gammaproteobacteria respectively isolated from coastal attached (fast) ice and surface seawater of the Antarctic.</title>
        <authorList>
            <person name="Li H.J."/>
            <person name="Zhang X.Y."/>
            <person name="Chen C.X."/>
            <person name="Zhang Y.J."/>
            <person name="Gao Z.M."/>
            <person name="Yu Y."/>
            <person name="Chen X.L."/>
            <person name="Chen B."/>
            <person name="Zhang Y.Z."/>
        </authorList>
    </citation>
    <scope>NUCLEOTIDE SEQUENCE [LARGE SCALE GENOMIC DNA]</scope>
    <source>
        <strain evidence="1 2">R06B22</strain>
    </source>
</reference>
<dbReference type="EMBL" id="JBFRYB010000001">
    <property type="protein sequence ID" value="MEX1665509.1"/>
    <property type="molecule type" value="Genomic_DNA"/>
</dbReference>
<gene>
    <name evidence="1" type="ORF">AB4875_08405</name>
</gene>
<comment type="caution">
    <text evidence="1">The sequence shown here is derived from an EMBL/GenBank/DDBJ whole genome shotgun (WGS) entry which is preliminary data.</text>
</comment>
<proteinExistence type="predicted"/>
<keyword evidence="2" id="KW-1185">Reference proteome</keyword>
<sequence>MVMGDRVYLESEAICPEEAVYCCRTAASKGIRGISKSGREIDAVADFIILSGSSVVDATTAESGWIGGDKAYQNARNLYESRN</sequence>
<evidence type="ECO:0000313" key="1">
    <source>
        <dbReference type="EMBL" id="MEX1665509.1"/>
    </source>
</evidence>
<name>A0ABV3TV75_9GAMM</name>